<dbReference type="EMBL" id="RSDW01000001">
    <property type="protein sequence ID" value="RSL17119.1"/>
    <property type="molecule type" value="Genomic_DNA"/>
</dbReference>
<sequence length="597" mass="62205">MRLEKGLSIVFAALVCAGLVNTAALAAEKAAVQARAAAGQNVQFDVYLPLQHKAELDALLDNLHDSTSASFHQWLTPAQFHARFGASAATVAAVQHELEAYGLTTQVISPQQIHVSGDASSVEQALLTQVHVGTFKNGKKTMVAVGGISLPSTMASNGAVVTGLSGFIRMRSHAKKLEALPTNRYSEAGPYWFDDLKEAYSYPSYQVYNGKGVTIGILMSGGFNPPDMAAYFGHEKLAVPHMTTVNIAGGAPYDPNDSLETHLDLQQTGGMAPAANLILYNLPDLSDANIISGLITIIETNKADVVSMSFGGPEIGYLPAYNDGVDFTGILGVYDDVFKQGATQGITFVASSGDLGALDVPAPACFDTNATSTCGGFLESAETPASSPNVTGVGGTNLVTTMTTGSLDSKYVSEAAFGDPLAEDIFYGTPATGAYWGSGGGNSIYYKKPTFQKLVTTGSKFRTVPDVSLQMGGCPIGSVTPCGPDRSAAVVAIGGGLFGVVGTSISAPDFAGLTALKIQRLGTRLGNENFDIYTLAALQSTGLPLNVYRENIQGYNGLFTTKKGYNRVLGNGTVNGVNFLLAPFAPVAGTPQTPSNP</sequence>
<keyword evidence="3" id="KW-0479">Metal-binding</keyword>
<dbReference type="InterPro" id="IPR015366">
    <property type="entry name" value="S53_propep"/>
</dbReference>
<reference evidence="10 11" key="1">
    <citation type="submission" date="2018-12" db="EMBL/GenBank/DDBJ databases">
        <title>Sequencing of bacterial isolates from soil warming experiment in Harvard Forest, Massachusetts, USA.</title>
        <authorList>
            <person name="Deangelis K."/>
        </authorList>
    </citation>
    <scope>NUCLEOTIDE SEQUENCE [LARGE SCALE GENOMIC DNA]</scope>
    <source>
        <strain evidence="10 11">EB153</strain>
    </source>
</reference>
<dbReference type="AlphaFoldDB" id="A0A3R9QBA4"/>
<feature type="chain" id="PRO_5018643188" evidence="8">
    <location>
        <begin position="27"/>
        <end position="597"/>
    </location>
</feature>
<keyword evidence="5" id="KW-0720">Serine protease</keyword>
<keyword evidence="4" id="KW-0378">Hydrolase</keyword>
<evidence type="ECO:0000259" key="9">
    <source>
        <dbReference type="PROSITE" id="PS51695"/>
    </source>
</evidence>
<dbReference type="PROSITE" id="PS51695">
    <property type="entry name" value="SEDOLISIN"/>
    <property type="match status" value="1"/>
</dbReference>
<dbReference type="InterPro" id="IPR036852">
    <property type="entry name" value="Peptidase_S8/S53_dom_sf"/>
</dbReference>
<dbReference type="SUPFAM" id="SSF52743">
    <property type="entry name" value="Subtilisin-like"/>
    <property type="match status" value="1"/>
</dbReference>
<dbReference type="GO" id="GO:0008240">
    <property type="term" value="F:tripeptidyl-peptidase activity"/>
    <property type="evidence" value="ECO:0007669"/>
    <property type="project" value="TreeGrafter"/>
</dbReference>
<feature type="domain" description="Peptidase S53" evidence="9">
    <location>
        <begin position="190"/>
        <end position="586"/>
    </location>
</feature>
<dbReference type="OrthoDB" id="9002785at2"/>
<evidence type="ECO:0000313" key="10">
    <source>
        <dbReference type="EMBL" id="RSL17119.1"/>
    </source>
</evidence>
<dbReference type="SUPFAM" id="SSF54897">
    <property type="entry name" value="Protease propeptides/inhibitors"/>
    <property type="match status" value="1"/>
</dbReference>
<keyword evidence="8" id="KW-0732">Signal</keyword>
<comment type="cofactor">
    <cofactor evidence="1">
        <name>Ca(2+)</name>
        <dbReference type="ChEBI" id="CHEBI:29108"/>
    </cofactor>
</comment>
<evidence type="ECO:0000256" key="1">
    <source>
        <dbReference type="ARBA" id="ARBA00001913"/>
    </source>
</evidence>
<dbReference type="CDD" id="cd11377">
    <property type="entry name" value="Pro-peptidase_S53"/>
    <property type="match status" value="1"/>
</dbReference>
<keyword evidence="7" id="KW-0865">Zymogen</keyword>
<dbReference type="PANTHER" id="PTHR14218:SF15">
    <property type="entry name" value="TRIPEPTIDYL-PEPTIDASE 1"/>
    <property type="match status" value="1"/>
</dbReference>
<accession>A0A3R9QBA4</accession>
<keyword evidence="2" id="KW-0645">Protease</keyword>
<evidence type="ECO:0000256" key="3">
    <source>
        <dbReference type="ARBA" id="ARBA00022723"/>
    </source>
</evidence>
<dbReference type="CDD" id="cd04056">
    <property type="entry name" value="Peptidases_S53"/>
    <property type="match status" value="1"/>
</dbReference>
<dbReference type="Pfam" id="PF00082">
    <property type="entry name" value="Peptidase_S8"/>
    <property type="match status" value="1"/>
</dbReference>
<evidence type="ECO:0000256" key="4">
    <source>
        <dbReference type="ARBA" id="ARBA00022801"/>
    </source>
</evidence>
<dbReference type="RefSeq" id="WP_125485644.1">
    <property type="nucleotide sequence ID" value="NZ_RSDW01000001.1"/>
</dbReference>
<evidence type="ECO:0000256" key="6">
    <source>
        <dbReference type="ARBA" id="ARBA00022837"/>
    </source>
</evidence>
<feature type="signal peptide" evidence="8">
    <location>
        <begin position="1"/>
        <end position="26"/>
    </location>
</feature>
<dbReference type="GO" id="GO:0046872">
    <property type="term" value="F:metal ion binding"/>
    <property type="evidence" value="ECO:0007669"/>
    <property type="project" value="UniProtKB-KW"/>
</dbReference>
<evidence type="ECO:0000256" key="5">
    <source>
        <dbReference type="ARBA" id="ARBA00022825"/>
    </source>
</evidence>
<dbReference type="SMART" id="SM00944">
    <property type="entry name" value="Pro-kuma_activ"/>
    <property type="match status" value="1"/>
</dbReference>
<dbReference type="Proteomes" id="UP000269669">
    <property type="component" value="Unassembled WGS sequence"/>
</dbReference>
<evidence type="ECO:0000313" key="11">
    <source>
        <dbReference type="Proteomes" id="UP000269669"/>
    </source>
</evidence>
<dbReference type="InterPro" id="IPR000209">
    <property type="entry name" value="Peptidase_S8/S53_dom"/>
</dbReference>
<comment type="caution">
    <text evidence="10">The sequence shown here is derived from an EMBL/GenBank/DDBJ whole genome shotgun (WGS) entry which is preliminary data.</text>
</comment>
<evidence type="ECO:0000256" key="8">
    <source>
        <dbReference type="SAM" id="SignalP"/>
    </source>
</evidence>
<dbReference type="InterPro" id="IPR030400">
    <property type="entry name" value="Sedolisin_dom"/>
</dbReference>
<keyword evidence="6" id="KW-0106">Calcium</keyword>
<name>A0A3R9QBA4_9BACT</name>
<evidence type="ECO:0000256" key="7">
    <source>
        <dbReference type="ARBA" id="ARBA00023145"/>
    </source>
</evidence>
<dbReference type="Gene3D" id="3.40.50.200">
    <property type="entry name" value="Peptidase S8/S53 domain"/>
    <property type="match status" value="1"/>
</dbReference>
<protein>
    <submittedName>
        <fullName evidence="10">Subtilase family protein</fullName>
    </submittedName>
</protein>
<organism evidence="10 11">
    <name type="scientific">Edaphobacter aggregans</name>
    <dbReference type="NCBI Taxonomy" id="570835"/>
    <lineage>
        <taxon>Bacteria</taxon>
        <taxon>Pseudomonadati</taxon>
        <taxon>Acidobacteriota</taxon>
        <taxon>Terriglobia</taxon>
        <taxon>Terriglobales</taxon>
        <taxon>Acidobacteriaceae</taxon>
        <taxon>Edaphobacter</taxon>
    </lineage>
</organism>
<keyword evidence="11" id="KW-1185">Reference proteome</keyword>
<gene>
    <name evidence="10" type="ORF">EDE15_2647</name>
</gene>
<evidence type="ECO:0000256" key="2">
    <source>
        <dbReference type="ARBA" id="ARBA00022670"/>
    </source>
</evidence>
<dbReference type="GO" id="GO:0006508">
    <property type="term" value="P:proteolysis"/>
    <property type="evidence" value="ECO:0007669"/>
    <property type="project" value="UniProtKB-KW"/>
</dbReference>
<dbReference type="InterPro" id="IPR050819">
    <property type="entry name" value="Tripeptidyl-peptidase_I"/>
</dbReference>
<proteinExistence type="predicted"/>
<dbReference type="PANTHER" id="PTHR14218">
    <property type="entry name" value="PROTEASE S8 TRIPEPTIDYL PEPTIDASE I CLN2"/>
    <property type="match status" value="1"/>
</dbReference>
<dbReference type="Pfam" id="PF09286">
    <property type="entry name" value="Pro-kuma_activ"/>
    <property type="match status" value="1"/>
</dbReference>
<dbReference type="GO" id="GO:0004252">
    <property type="term" value="F:serine-type endopeptidase activity"/>
    <property type="evidence" value="ECO:0007669"/>
    <property type="project" value="InterPro"/>
</dbReference>